<dbReference type="InterPro" id="IPR013211">
    <property type="entry name" value="LVIVD"/>
</dbReference>
<dbReference type="EMBL" id="PFBY01000006">
    <property type="protein sequence ID" value="PIR76755.1"/>
    <property type="molecule type" value="Genomic_DNA"/>
</dbReference>
<name>A0A2H0TX88_9BACT</name>
<feature type="transmembrane region" description="Helical" evidence="1">
    <location>
        <begin position="110"/>
        <end position="133"/>
    </location>
</feature>
<comment type="caution">
    <text evidence="2">The sequence shown here is derived from an EMBL/GenBank/DDBJ whole genome shotgun (WGS) entry which is preliminary data.</text>
</comment>
<evidence type="ECO:0008006" key="4">
    <source>
        <dbReference type="Google" id="ProtNLM"/>
    </source>
</evidence>
<evidence type="ECO:0000313" key="2">
    <source>
        <dbReference type="EMBL" id="PIR76755.1"/>
    </source>
</evidence>
<dbReference type="AlphaFoldDB" id="A0A2H0TX88"/>
<proteinExistence type="predicted"/>
<accession>A0A2H0TX88</accession>
<organism evidence="2 3">
    <name type="scientific">Candidatus Magasanikbacteria bacterium CG10_big_fil_rev_8_21_14_0_10_42_10</name>
    <dbReference type="NCBI Taxonomy" id="1974649"/>
    <lineage>
        <taxon>Bacteria</taxon>
        <taxon>Candidatus Magasanikiibacteriota</taxon>
    </lineage>
</organism>
<gene>
    <name evidence="2" type="ORF">COU32_00355</name>
</gene>
<dbReference type="InterPro" id="IPR043993">
    <property type="entry name" value="T4SS_pilin"/>
</dbReference>
<evidence type="ECO:0000256" key="1">
    <source>
        <dbReference type="SAM" id="Phobius"/>
    </source>
</evidence>
<keyword evidence="1" id="KW-0472">Membrane</keyword>
<keyword evidence="1" id="KW-0812">Transmembrane</keyword>
<feature type="transmembrane region" description="Helical" evidence="1">
    <location>
        <begin position="65"/>
        <end position="89"/>
    </location>
</feature>
<evidence type="ECO:0000313" key="3">
    <source>
        <dbReference type="Proteomes" id="UP000231530"/>
    </source>
</evidence>
<dbReference type="Pfam" id="PF08309">
    <property type="entry name" value="LVIVD"/>
    <property type="match status" value="3"/>
</dbReference>
<keyword evidence="1" id="KW-1133">Transmembrane helix</keyword>
<dbReference type="Pfam" id="PF18895">
    <property type="entry name" value="T4SS_pilin"/>
    <property type="match status" value="1"/>
</dbReference>
<reference evidence="3" key="1">
    <citation type="submission" date="2017-09" db="EMBL/GenBank/DDBJ databases">
        <title>Depth-based differentiation of microbial function through sediment-hosted aquifers and enrichment of novel symbionts in the deep terrestrial subsurface.</title>
        <authorList>
            <person name="Probst A.J."/>
            <person name="Ladd B."/>
            <person name="Jarett J.K."/>
            <person name="Geller-Mcgrath D.E."/>
            <person name="Sieber C.M.K."/>
            <person name="Emerson J.B."/>
            <person name="Anantharaman K."/>
            <person name="Thomas B.C."/>
            <person name="Malmstrom R."/>
            <person name="Stieglmeier M."/>
            <person name="Klingl A."/>
            <person name="Woyke T."/>
            <person name="Ryan C.M."/>
            <person name="Banfield J.F."/>
        </authorList>
    </citation>
    <scope>NUCLEOTIDE SEQUENCE [LARGE SCALE GENOMIC DNA]</scope>
</reference>
<dbReference type="Proteomes" id="UP000231530">
    <property type="component" value="Unassembled WGS sequence"/>
</dbReference>
<dbReference type="SUPFAM" id="SSF75011">
    <property type="entry name" value="3-carboxy-cis,cis-mucoante lactonizing enzyme"/>
    <property type="match status" value="1"/>
</dbReference>
<sequence>MRRILTSIRRIYIGRAPFLVALFVSLSVLTLVSLFPSVVRAQGDFGIARVDQQIALSGDSIVLIILRVIRILLGFLGVVLVILILYAGYTIMTSAGNEDKVEQGKVIIKNAVIGTAVILFSFIIVQFVINILGGVTGVIPHSQQQPPGKQTFVGVGSLGDVIKDHYPEPNQTDVYRNTKIVVTFTDEIDPTSIIDDTNGSDTFGDCTDVVDENGLTTRVCDTLKAGVVSINRLSDERTIEGDTIEATALASYEGAGVVHTFVFKPRTLLGNEESDQWHRVTIANTVKNVNGDSVFAGRSEANYYWDFQTNTEVDLTPPYVVDVSPDPGEHVEKNRVLKITFNEPVDPMMVQGILGPNSSFHNIVISTQPVQTQTTPVETTRLLGGINQFYPSSVQMATDATFLYVADSNSIKTIQKDSPEIVDTMFVTNNDLHSFAIDADRIYIVAGVRLHVFDAQTKIQLVESNDLFVYPTTISISGAYAYVADGDHGVHVIDINPDSATFLNAVATVASTAGASVKKSVVVGDKLYIIYDTAQTLDIVDISTPTSPNLVASLALGQTPTDLAVYGTTVYIATGQDMKIIDASQPSSNSAITQLNINDPTLFGSPAGALGSLFIADDILFAGQYGAMKALSIKETPLQPTFLFSYPETDAAFFNGSTAPSFTYSDGVVFVQYVNQPILQVRVTSDAGGGQAGVGEASSIAVEGSWKVTNGYRSVEFVSNEECGINSCGEPIYCLPTNCADSDKTCSEEYAVLARTASLDNPDGDSFVSAGLFDGVEDLATNAMDSAPELTGFSVLPGAHDFLVSTTTVPRHKPPINNPKKIDSQELSPDNYWWYFTVDNVIDTQAPYIEKVSPGIDQPGVGPLTPVQIYFSKEMMSFDNISILEYPDSAIGLGVMQRSEDVKTDDITKTILRLEHPARPFGMFGIDHWYFPSIPGTVKAMNQFCMYPGRGPDATEPQGDISTPACDITYNDDGSIKDISACIPASIDVTSSTDTGCISTNLGVSKQQQDMTTCVELFRNPSVSPTKFQ</sequence>
<protein>
    <recommendedName>
        <fullName evidence="4">SbsA Ig-like domain-containing protein</fullName>
    </recommendedName>
</protein>